<name>A0A4R8S017_9MYCO</name>
<dbReference type="PANTHER" id="PTHR10543:SF89">
    <property type="entry name" value="CAROTENOID 9,10(9',10')-CLEAVAGE DIOXYGENASE 1"/>
    <property type="match status" value="1"/>
</dbReference>
<dbReference type="InterPro" id="IPR004294">
    <property type="entry name" value="Carotenoid_Oase"/>
</dbReference>
<comment type="similarity">
    <text evidence="1 6">Belongs to the carotenoid oxygenase family.</text>
</comment>
<dbReference type="AlphaFoldDB" id="A0A4R8S017"/>
<reference evidence="8 9" key="1">
    <citation type="journal article" date="2019" name="Sci. Rep.">
        <title>Extended insight into the Mycobacterium chelonae-abscessus complex through whole genome sequencing of Mycobacterium salmoniphilum outbreak and Mycobacterium salmoniphilum-like strains.</title>
        <authorList>
            <person name="Behra P.R.K."/>
            <person name="Das S."/>
            <person name="Pettersson B.M.F."/>
            <person name="Shirreff L."/>
            <person name="DuCote T."/>
            <person name="Jacobsson K.G."/>
            <person name="Ennis D.G."/>
            <person name="Kirsebom L.A."/>
        </authorList>
    </citation>
    <scope>NUCLEOTIDE SEQUENCE [LARGE SCALE GENOMIC DNA]</scope>
    <source>
        <strain evidence="8 9">DE 4585</strain>
    </source>
</reference>
<evidence type="ECO:0000313" key="9">
    <source>
        <dbReference type="Proteomes" id="UP000295117"/>
    </source>
</evidence>
<protein>
    <recommendedName>
        <fullName evidence="6">Dioxygenase</fullName>
        <ecNumber evidence="6">1.13.11.-</ecNumber>
    </recommendedName>
</protein>
<keyword evidence="3 6" id="KW-0560">Oxidoreductase</keyword>
<comment type="cofactor">
    <cofactor evidence="5 6">
        <name>Fe(2+)</name>
        <dbReference type="ChEBI" id="CHEBI:29033"/>
    </cofactor>
    <text evidence="5 6">Binds 1 Fe(2+) ion per subunit.</text>
</comment>
<evidence type="ECO:0000313" key="8">
    <source>
        <dbReference type="EMBL" id="TDZ81991.1"/>
    </source>
</evidence>
<proteinExistence type="inferred from homology"/>
<keyword evidence="2 5" id="KW-0479">Metal-binding</keyword>
<feature type="binding site" evidence="5">
    <location>
        <position position="269"/>
    </location>
    <ligand>
        <name>Fe cation</name>
        <dbReference type="ChEBI" id="CHEBI:24875"/>
        <note>catalytic</note>
    </ligand>
</feature>
<keyword evidence="6" id="KW-0223">Dioxygenase</keyword>
<dbReference type="GO" id="GO:0046872">
    <property type="term" value="F:metal ion binding"/>
    <property type="evidence" value="ECO:0007669"/>
    <property type="project" value="UniProtKB-KW"/>
</dbReference>
<dbReference type="GO" id="GO:0016121">
    <property type="term" value="P:carotene catabolic process"/>
    <property type="evidence" value="ECO:0007669"/>
    <property type="project" value="TreeGrafter"/>
</dbReference>
<feature type="region of interest" description="Disordered" evidence="7">
    <location>
        <begin position="1"/>
        <end position="26"/>
    </location>
</feature>
<dbReference type="EMBL" id="PECH01000007">
    <property type="protein sequence ID" value="TDZ81991.1"/>
    <property type="molecule type" value="Genomic_DNA"/>
</dbReference>
<evidence type="ECO:0000256" key="1">
    <source>
        <dbReference type="ARBA" id="ARBA00006787"/>
    </source>
</evidence>
<dbReference type="RefSeq" id="WP_134071292.1">
    <property type="nucleotide sequence ID" value="NZ_PECH01000007.1"/>
</dbReference>
<accession>A0A4R8S017</accession>
<evidence type="ECO:0000256" key="2">
    <source>
        <dbReference type="ARBA" id="ARBA00022723"/>
    </source>
</evidence>
<dbReference type="PANTHER" id="PTHR10543">
    <property type="entry name" value="BETA-CAROTENE DIOXYGENASE"/>
    <property type="match status" value="1"/>
</dbReference>
<evidence type="ECO:0000256" key="6">
    <source>
        <dbReference type="RuleBase" id="RU364048"/>
    </source>
</evidence>
<sequence length="532" mass="58814">MTTTDRLSVSSSAPVTPPALPDHGAPSRFWESIRGEEDLAVTEITGTLPPGLTGTLYRNGSGRWNIGPSQVKSLFDVDGMVSAFILDGTGVHFRNRFVRTKHYLETTKAGAMVKRGFVFQRPGGLWSNIGRQPANTANTSVMLEADSLLALHEGGRPHRLDLDTLNTIGACSLGGALQGPTGAYSAHYTYDPIKQSYVNFGIDPIYPRIDPAWVRTAPNGAERVRRIRELAGEAIPRLRLRLYETDKYGQTHYVRSVPLPGLTRIPLIHDMALTSRYAIFTVSPYRIDSRALFGGVSMWDSMKVKEGEPTYLLLAPRDGGKVRVIETDPFYSWHYTNAFEDGPDVVVELARLSLAAMPGMKRWGADTRLDMKTIYDGMTNTERDDAVRITRLRISASGHVTEDMVTNLACEFPQFDQRRSTQHHNITYVAAQSADDTQGAGIARIDHRTGDTQKYCPPGNALVEPTFIPRSADAAEGDGWVLTVGYEEASHRSRLMIFDAAHIDAGPTAEAWLPFHVPMSFHGVFTDRIAKH</sequence>
<evidence type="ECO:0000256" key="3">
    <source>
        <dbReference type="ARBA" id="ARBA00023002"/>
    </source>
</evidence>
<evidence type="ECO:0000256" key="5">
    <source>
        <dbReference type="PIRSR" id="PIRSR604294-1"/>
    </source>
</evidence>
<feature type="binding site" evidence="5">
    <location>
        <position position="522"/>
    </location>
    <ligand>
        <name>Fe cation</name>
        <dbReference type="ChEBI" id="CHEBI:24875"/>
        <note>catalytic</note>
    </ligand>
</feature>
<gene>
    <name evidence="8" type="ORF">DE4585_02519</name>
</gene>
<evidence type="ECO:0000256" key="4">
    <source>
        <dbReference type="ARBA" id="ARBA00023004"/>
    </source>
</evidence>
<feature type="binding site" evidence="5">
    <location>
        <position position="187"/>
    </location>
    <ligand>
        <name>Fe cation</name>
        <dbReference type="ChEBI" id="CHEBI:24875"/>
        <note>catalytic</note>
    </ligand>
</feature>
<dbReference type="Pfam" id="PF03055">
    <property type="entry name" value="RPE65"/>
    <property type="match status" value="1"/>
</dbReference>
<comment type="caution">
    <text evidence="8">The sequence shown here is derived from an EMBL/GenBank/DDBJ whole genome shotgun (WGS) entry which is preliminary data.</text>
</comment>
<dbReference type="Proteomes" id="UP000295117">
    <property type="component" value="Unassembled WGS sequence"/>
</dbReference>
<organism evidence="8 9">
    <name type="scientific">Mycobacteroides salmoniphilum</name>
    <dbReference type="NCBI Taxonomy" id="404941"/>
    <lineage>
        <taxon>Bacteria</taxon>
        <taxon>Bacillati</taxon>
        <taxon>Actinomycetota</taxon>
        <taxon>Actinomycetes</taxon>
        <taxon>Mycobacteriales</taxon>
        <taxon>Mycobacteriaceae</taxon>
        <taxon>Mycobacteroides</taxon>
    </lineage>
</organism>
<dbReference type="GO" id="GO:0010436">
    <property type="term" value="F:carotenoid dioxygenase activity"/>
    <property type="evidence" value="ECO:0007669"/>
    <property type="project" value="TreeGrafter"/>
</dbReference>
<feature type="binding site" evidence="5">
    <location>
        <position position="334"/>
    </location>
    <ligand>
        <name>Fe cation</name>
        <dbReference type="ChEBI" id="CHEBI:24875"/>
        <note>catalytic</note>
    </ligand>
</feature>
<keyword evidence="4 5" id="KW-0408">Iron</keyword>
<evidence type="ECO:0000256" key="7">
    <source>
        <dbReference type="SAM" id="MobiDB-lite"/>
    </source>
</evidence>
<dbReference type="EC" id="1.13.11.-" evidence="6"/>